<accession>A0ABQ9U6F7</accession>
<dbReference type="InterPro" id="IPR036465">
    <property type="entry name" value="vWFA_dom_sf"/>
</dbReference>
<keyword evidence="2" id="KW-1185">Reference proteome</keyword>
<proteinExistence type="predicted"/>
<dbReference type="SUPFAM" id="SSF53300">
    <property type="entry name" value="vWA-like"/>
    <property type="match status" value="1"/>
</dbReference>
<name>A0ABQ9U6F7_SAGOE</name>
<dbReference type="Gene3D" id="3.40.50.410">
    <property type="entry name" value="von Willebrand factor, type A domain"/>
    <property type="match status" value="1"/>
</dbReference>
<evidence type="ECO:0000313" key="1">
    <source>
        <dbReference type="EMBL" id="KAK2092340.1"/>
    </source>
</evidence>
<reference evidence="1 2" key="1">
    <citation type="submission" date="2023-05" db="EMBL/GenBank/DDBJ databases">
        <title>B98-5 Cell Line De Novo Hybrid Assembly: An Optical Mapping Approach.</title>
        <authorList>
            <person name="Kananen K."/>
            <person name="Auerbach J.A."/>
            <person name="Kautto E."/>
            <person name="Blachly J.S."/>
        </authorList>
    </citation>
    <scope>NUCLEOTIDE SEQUENCE [LARGE SCALE GENOMIC DNA]</scope>
    <source>
        <strain evidence="1">B95-8</strain>
        <tissue evidence="1">Cell line</tissue>
    </source>
</reference>
<sequence>MNTEGNGLGVITYAIGVAWAAQEELEVIATHPARAHSFFVDEFDNLYQYVPRVIQNICTEFNSQPRN</sequence>
<gene>
    <name evidence="1" type="ORF">P7K49_028868</name>
</gene>
<dbReference type="EMBL" id="JASSZA010000015">
    <property type="protein sequence ID" value="KAK2092340.1"/>
    <property type="molecule type" value="Genomic_DNA"/>
</dbReference>
<evidence type="ECO:0000313" key="2">
    <source>
        <dbReference type="Proteomes" id="UP001266305"/>
    </source>
</evidence>
<comment type="caution">
    <text evidence="1">The sequence shown here is derived from an EMBL/GenBank/DDBJ whole genome shotgun (WGS) entry which is preliminary data.</text>
</comment>
<dbReference type="Proteomes" id="UP001266305">
    <property type="component" value="Unassembled WGS sequence"/>
</dbReference>
<organism evidence="1 2">
    <name type="scientific">Saguinus oedipus</name>
    <name type="common">Cotton-top tamarin</name>
    <name type="synonym">Oedipomidas oedipus</name>
    <dbReference type="NCBI Taxonomy" id="9490"/>
    <lineage>
        <taxon>Eukaryota</taxon>
        <taxon>Metazoa</taxon>
        <taxon>Chordata</taxon>
        <taxon>Craniata</taxon>
        <taxon>Vertebrata</taxon>
        <taxon>Euteleostomi</taxon>
        <taxon>Mammalia</taxon>
        <taxon>Eutheria</taxon>
        <taxon>Euarchontoglires</taxon>
        <taxon>Primates</taxon>
        <taxon>Haplorrhini</taxon>
        <taxon>Platyrrhini</taxon>
        <taxon>Cebidae</taxon>
        <taxon>Callitrichinae</taxon>
        <taxon>Saguinus</taxon>
    </lineage>
</organism>
<protein>
    <submittedName>
        <fullName evidence="1">Uncharacterized protein</fullName>
    </submittedName>
</protein>